<feature type="compositionally biased region" description="Basic and acidic residues" evidence="1">
    <location>
        <begin position="140"/>
        <end position="149"/>
    </location>
</feature>
<reference evidence="2 3" key="1">
    <citation type="submission" date="2017-03" db="EMBL/GenBank/DDBJ databases">
        <title>Genomes of endolithic fungi from Antarctica.</title>
        <authorList>
            <person name="Coleine C."/>
            <person name="Masonjones S."/>
            <person name="Stajich J.E."/>
        </authorList>
    </citation>
    <scope>NUCLEOTIDE SEQUENCE [LARGE SCALE GENOMIC DNA]</scope>
    <source>
        <strain evidence="2 3">CCFEE 5187</strain>
    </source>
</reference>
<proteinExistence type="predicted"/>
<accession>A0A4V5NGG6</accession>
<feature type="region of interest" description="Disordered" evidence="1">
    <location>
        <begin position="1"/>
        <end position="158"/>
    </location>
</feature>
<name>A0A4V5NGG6_9PEZI</name>
<organism evidence="2 3">
    <name type="scientific">Cryomyces minteri</name>
    <dbReference type="NCBI Taxonomy" id="331657"/>
    <lineage>
        <taxon>Eukaryota</taxon>
        <taxon>Fungi</taxon>
        <taxon>Dikarya</taxon>
        <taxon>Ascomycota</taxon>
        <taxon>Pezizomycotina</taxon>
        <taxon>Dothideomycetes</taxon>
        <taxon>Dothideomycetes incertae sedis</taxon>
        <taxon>Cryomyces</taxon>
    </lineage>
</organism>
<feature type="compositionally biased region" description="Basic and acidic residues" evidence="1">
    <location>
        <begin position="80"/>
        <end position="96"/>
    </location>
</feature>
<keyword evidence="3" id="KW-1185">Reference proteome</keyword>
<dbReference type="OrthoDB" id="10249311at2759"/>
<protein>
    <submittedName>
        <fullName evidence="2">Uncharacterized protein</fullName>
    </submittedName>
</protein>
<evidence type="ECO:0000313" key="3">
    <source>
        <dbReference type="Proteomes" id="UP000308768"/>
    </source>
</evidence>
<sequence>MYKPDPMLPPEQQMLPTHAKRMLQEQWEKEGKTGSVYDRDFELLHSGEFDTRESSLPSESGVQEARKAEDPPSPWPLKSQKSETKSEAKSETRSEARSGGYKITPTISSPQIRPQGVPQRPVLSPKPSQPNQVTRLPEPLNEKSKEKKSLPFTGGHPRTTIWSEGFKQADRPICQQLIIQRFCWITHLPHDVRRIQRETILRMKFVILDPLDSFKVMLSFMP</sequence>
<evidence type="ECO:0000256" key="1">
    <source>
        <dbReference type="SAM" id="MobiDB-lite"/>
    </source>
</evidence>
<dbReference type="EMBL" id="NAJN01001010">
    <property type="protein sequence ID" value="TKA66509.1"/>
    <property type="molecule type" value="Genomic_DNA"/>
</dbReference>
<dbReference type="STRING" id="331657.A0A4V5NGG6"/>
<evidence type="ECO:0000313" key="2">
    <source>
        <dbReference type="EMBL" id="TKA66509.1"/>
    </source>
</evidence>
<dbReference type="Proteomes" id="UP000308768">
    <property type="component" value="Unassembled WGS sequence"/>
</dbReference>
<dbReference type="AlphaFoldDB" id="A0A4V5NGG6"/>
<gene>
    <name evidence="2" type="ORF">B0A49_09381</name>
</gene>
<comment type="caution">
    <text evidence="2">The sequence shown here is derived from an EMBL/GenBank/DDBJ whole genome shotgun (WGS) entry which is preliminary data.</text>
</comment>
<feature type="compositionally biased region" description="Basic and acidic residues" evidence="1">
    <location>
        <begin position="22"/>
        <end position="53"/>
    </location>
</feature>